<dbReference type="PANTHER" id="PTHR42815">
    <property type="entry name" value="FAD-BINDING, PUTATIVE (AFU_ORTHOLOGUE AFUA_6G07600)-RELATED"/>
    <property type="match status" value="1"/>
</dbReference>
<accession>A0ABP9Q0B3</accession>
<evidence type="ECO:0000313" key="2">
    <source>
        <dbReference type="EMBL" id="GAA5155044.1"/>
    </source>
</evidence>
<proteinExistence type="predicted"/>
<dbReference type="RefSeq" id="WP_185063854.1">
    <property type="nucleotide sequence ID" value="NZ_BAABJP010000010.1"/>
</dbReference>
<dbReference type="Gene3D" id="2.30.110.10">
    <property type="entry name" value="Electron Transport, Fmn-binding Protein, Chain A"/>
    <property type="match status" value="1"/>
</dbReference>
<dbReference type="Pfam" id="PF01243">
    <property type="entry name" value="PNPOx_N"/>
    <property type="match status" value="1"/>
</dbReference>
<evidence type="ECO:0000313" key="3">
    <source>
        <dbReference type="Proteomes" id="UP001428817"/>
    </source>
</evidence>
<dbReference type="InterPro" id="IPR011576">
    <property type="entry name" value="Pyridox_Oxase_N"/>
</dbReference>
<dbReference type="Proteomes" id="UP001428817">
    <property type="component" value="Unassembled WGS sequence"/>
</dbReference>
<dbReference type="SUPFAM" id="SSF50475">
    <property type="entry name" value="FMN-binding split barrel"/>
    <property type="match status" value="1"/>
</dbReference>
<evidence type="ECO:0000259" key="1">
    <source>
        <dbReference type="Pfam" id="PF01243"/>
    </source>
</evidence>
<comment type="caution">
    <text evidence="2">The sequence shown here is derived from an EMBL/GenBank/DDBJ whole genome shotgun (WGS) entry which is preliminary data.</text>
</comment>
<keyword evidence="3" id="KW-1185">Reference proteome</keyword>
<gene>
    <name evidence="2" type="ORF">GCM10023321_27720</name>
</gene>
<dbReference type="EMBL" id="BAABJP010000010">
    <property type="protein sequence ID" value="GAA5155044.1"/>
    <property type="molecule type" value="Genomic_DNA"/>
</dbReference>
<protein>
    <submittedName>
        <fullName evidence="2">Pyridoxamine 5'-phosphate oxidase family protein</fullName>
    </submittedName>
</protein>
<dbReference type="PANTHER" id="PTHR42815:SF2">
    <property type="entry name" value="FAD-BINDING, PUTATIVE (AFU_ORTHOLOGUE AFUA_6G07600)-RELATED"/>
    <property type="match status" value="1"/>
</dbReference>
<feature type="domain" description="Pyridoxamine 5'-phosphate oxidase N-terminal" evidence="1">
    <location>
        <begin position="163"/>
        <end position="247"/>
    </location>
</feature>
<organism evidence="2 3">
    <name type="scientific">Pseudonocardia eucalypti</name>
    <dbReference type="NCBI Taxonomy" id="648755"/>
    <lineage>
        <taxon>Bacteria</taxon>
        <taxon>Bacillati</taxon>
        <taxon>Actinomycetota</taxon>
        <taxon>Actinomycetes</taxon>
        <taxon>Pseudonocardiales</taxon>
        <taxon>Pseudonocardiaceae</taxon>
        <taxon>Pseudonocardia</taxon>
    </lineage>
</organism>
<name>A0ABP9Q0B3_9PSEU</name>
<sequence>MFHTGELAAQRKAGVREQAERIGGMVRTEMPTAAAAFLAAQPLLVIGAADRDQRMWSSVLTGRPGFLRAEPGGETVEIDARPLPTDPLAEALTRPTRIGALALDPGTRRRMRINGLAVPWPNGLHLVADQIYGNCPRYIQRRTASPRAATPEVLSDSLGEPERALITRADTFFIATSSAEGDADTSHRGGNPGFVKVEGNRLTWPDYPGNALMMTLGNLEQNPSAGLLFPDWDTGATLQLSGTARVDWAHPDHLVHFEVARVLRTGGALPLSWTPPEYSPHNP</sequence>
<dbReference type="InterPro" id="IPR012349">
    <property type="entry name" value="Split_barrel_FMN-bd"/>
</dbReference>
<reference evidence="3" key="1">
    <citation type="journal article" date="2019" name="Int. J. Syst. Evol. Microbiol.">
        <title>The Global Catalogue of Microorganisms (GCM) 10K type strain sequencing project: providing services to taxonomists for standard genome sequencing and annotation.</title>
        <authorList>
            <consortium name="The Broad Institute Genomics Platform"/>
            <consortium name="The Broad Institute Genome Sequencing Center for Infectious Disease"/>
            <person name="Wu L."/>
            <person name="Ma J."/>
        </authorList>
    </citation>
    <scope>NUCLEOTIDE SEQUENCE [LARGE SCALE GENOMIC DNA]</scope>
    <source>
        <strain evidence="3">JCM 18303</strain>
    </source>
</reference>